<dbReference type="InterPro" id="IPR045164">
    <property type="entry name" value="RBM41/RNPC3"/>
</dbReference>
<dbReference type="OrthoDB" id="448399at2759"/>
<dbReference type="AlphaFoldDB" id="N6U4U7"/>
<name>N6U4U7_DENPD</name>
<dbReference type="Pfam" id="PF00076">
    <property type="entry name" value="RRM_1"/>
    <property type="match status" value="1"/>
</dbReference>
<dbReference type="SMART" id="SM00360">
    <property type="entry name" value="RRM"/>
    <property type="match status" value="2"/>
</dbReference>
<dbReference type="OMA" id="SETQWIT"/>
<dbReference type="Gene3D" id="3.30.70.330">
    <property type="match status" value="2"/>
</dbReference>
<reference evidence="5 7" key="1">
    <citation type="journal article" date="2013" name="Genome Biol.">
        <title>Draft genome of the mountain pine beetle, Dendroctonus ponderosae Hopkins, a major forest pest.</title>
        <authorList>
            <person name="Keeling C.I."/>
            <person name="Yuen M.M."/>
            <person name="Liao N.Y."/>
            <person name="Docking T.R."/>
            <person name="Chan S.K."/>
            <person name="Taylor G.A."/>
            <person name="Palmquist D.L."/>
            <person name="Jackman S.D."/>
            <person name="Nguyen A."/>
            <person name="Li M."/>
            <person name="Henderson H."/>
            <person name="Janes J.K."/>
            <person name="Zhao Y."/>
            <person name="Pandoh P."/>
            <person name="Moore R."/>
            <person name="Sperling F.A."/>
            <person name="Huber D.P."/>
            <person name="Birol I."/>
            <person name="Jones S.J."/>
            <person name="Bohlmann J."/>
        </authorList>
    </citation>
    <scope>NUCLEOTIDE SEQUENCE</scope>
</reference>
<dbReference type="GO" id="GO:0005689">
    <property type="term" value="C:U12-type spliceosomal complex"/>
    <property type="evidence" value="ECO:0007669"/>
    <property type="project" value="TreeGrafter"/>
</dbReference>
<organism evidence="5">
    <name type="scientific">Dendroctonus ponderosae</name>
    <name type="common">Mountain pine beetle</name>
    <dbReference type="NCBI Taxonomy" id="77166"/>
    <lineage>
        <taxon>Eukaryota</taxon>
        <taxon>Metazoa</taxon>
        <taxon>Ecdysozoa</taxon>
        <taxon>Arthropoda</taxon>
        <taxon>Hexapoda</taxon>
        <taxon>Insecta</taxon>
        <taxon>Pterygota</taxon>
        <taxon>Neoptera</taxon>
        <taxon>Endopterygota</taxon>
        <taxon>Coleoptera</taxon>
        <taxon>Polyphaga</taxon>
        <taxon>Cucujiformia</taxon>
        <taxon>Curculionidae</taxon>
        <taxon>Scolytinae</taxon>
        <taxon>Dendroctonus</taxon>
    </lineage>
</organism>
<dbReference type="PROSITE" id="PS50102">
    <property type="entry name" value="RRM"/>
    <property type="match status" value="1"/>
</dbReference>
<reference evidence="6" key="2">
    <citation type="submission" date="2024-08" db="UniProtKB">
        <authorList>
            <consortium name="EnsemblMetazoa"/>
        </authorList>
    </citation>
    <scope>IDENTIFICATION</scope>
</reference>
<dbReference type="GO" id="GO:0000398">
    <property type="term" value="P:mRNA splicing, via spliceosome"/>
    <property type="evidence" value="ECO:0007669"/>
    <property type="project" value="TreeGrafter"/>
</dbReference>
<dbReference type="InterPro" id="IPR012677">
    <property type="entry name" value="Nucleotide-bd_a/b_plait_sf"/>
</dbReference>
<feature type="domain" description="RRM" evidence="4">
    <location>
        <begin position="479"/>
        <end position="562"/>
    </location>
</feature>
<keyword evidence="1 2" id="KW-0694">RNA-binding</keyword>
<feature type="non-terminal residue" evidence="5">
    <location>
        <position position="1"/>
    </location>
</feature>
<evidence type="ECO:0000256" key="2">
    <source>
        <dbReference type="PROSITE-ProRule" id="PRU00176"/>
    </source>
</evidence>
<accession>N6U4U7</accession>
<dbReference type="GO" id="GO:0097157">
    <property type="term" value="F:pre-mRNA intronic binding"/>
    <property type="evidence" value="ECO:0007669"/>
    <property type="project" value="TreeGrafter"/>
</dbReference>
<feature type="region of interest" description="Disordered" evidence="3">
    <location>
        <begin position="187"/>
        <end position="227"/>
    </location>
</feature>
<dbReference type="InterPro" id="IPR000504">
    <property type="entry name" value="RRM_dom"/>
</dbReference>
<dbReference type="HOGENOM" id="CLU_039888_2_1_1"/>
<keyword evidence="7" id="KW-1185">Reference proteome</keyword>
<proteinExistence type="predicted"/>
<evidence type="ECO:0000256" key="1">
    <source>
        <dbReference type="ARBA" id="ARBA00022884"/>
    </source>
</evidence>
<protein>
    <recommendedName>
        <fullName evidence="4">RRM domain-containing protein</fullName>
    </recommendedName>
</protein>
<evidence type="ECO:0000313" key="6">
    <source>
        <dbReference type="EnsemblMetazoa" id="XP_019762612.1"/>
    </source>
</evidence>
<evidence type="ECO:0000313" key="7">
    <source>
        <dbReference type="Proteomes" id="UP000019118"/>
    </source>
</evidence>
<dbReference type="SUPFAM" id="SSF54928">
    <property type="entry name" value="RNA-binding domain, RBD"/>
    <property type="match status" value="2"/>
</dbReference>
<dbReference type="GO" id="GO:0030626">
    <property type="term" value="F:U12 snRNA binding"/>
    <property type="evidence" value="ECO:0007669"/>
    <property type="project" value="TreeGrafter"/>
</dbReference>
<gene>
    <name evidence="6" type="primary">109539359</name>
    <name evidence="5" type="ORF">YQE_07834</name>
</gene>
<dbReference type="KEGG" id="dpa:109539359"/>
<evidence type="ECO:0000313" key="5">
    <source>
        <dbReference type="EMBL" id="ENN75656.1"/>
    </source>
</evidence>
<dbReference type="Proteomes" id="UP000019118">
    <property type="component" value="Unassembled WGS sequence"/>
</dbReference>
<dbReference type="PANTHER" id="PTHR16105">
    <property type="entry name" value="RNA-BINDING REGION-CONTAINING PROTEIN 3"/>
    <property type="match status" value="1"/>
</dbReference>
<evidence type="ECO:0000259" key="4">
    <source>
        <dbReference type="PROSITE" id="PS50102"/>
    </source>
</evidence>
<evidence type="ECO:0000256" key="3">
    <source>
        <dbReference type="SAM" id="MobiDB-lite"/>
    </source>
</evidence>
<dbReference type="EMBL" id="KB741007">
    <property type="protein sequence ID" value="ENN75656.1"/>
    <property type="molecule type" value="Genomic_DNA"/>
</dbReference>
<dbReference type="PANTHER" id="PTHR16105:SF0">
    <property type="entry name" value="RNA-BINDING REGION-CONTAINING PROTEIN 3"/>
    <property type="match status" value="1"/>
</dbReference>
<sequence length="566" mass="63658">MVCKDTLRIKHLPKELTDVQKEQFIRHFGAIKVKVITSKAKATSVIYAKFENEEIAKNLLFRLHQISILNCRLSVEYADHDILQGQLSTQKVDVREGPDKRFFKNFINHVNAFNDSVGFHQPPPSHLKYNYPKANRPTINNIAHALATVPRFYTQVLHLMNKMNLPPPFAMPEPPMHSIPISPFATQTQRTNQIGQKRKNPSSSESELESDGEGGNPSEIIPEKRMLTQKKPLKRAKFITQEVARGSAPSKPVEKVEEVFEKVEVQPQKKIELKVTQELVVETPTLKSPECTVVSKETSISPAAKPASPCIEATPKDLKTSLEKVSRPCTPLEANIEIDQLEAEIELIQPSSDFERQPSLPEDLQQELISEAQKEPNISSESELKLQPPEIYCEGNSKDNALEPPSQQSVVEIVQNQSQPSNEVPIATHEKEPEKVPVGSMSPDDEFPCISLDELRANQLTDLTVVPAFKNYNPGEPTNKVYIKNCAKSVVSQDLEYIFNRYREEGHHGKPSEFNIRLMQEGRMKGQAFVTLDSVEQAQKAVNETNGFILKDRPLVVVFGKAGKKK</sequence>
<dbReference type="EnsemblMetazoa" id="XM_019907053.1">
    <property type="protein sequence ID" value="XP_019762612.1"/>
    <property type="gene ID" value="LOC109539359"/>
</dbReference>
<dbReference type="CDD" id="cd12239">
    <property type="entry name" value="RRM2_RBM40_like"/>
    <property type="match status" value="1"/>
</dbReference>
<dbReference type="InterPro" id="IPR035979">
    <property type="entry name" value="RBD_domain_sf"/>
</dbReference>